<dbReference type="OrthoDB" id="3210574at2759"/>
<feature type="compositionally biased region" description="Basic residues" evidence="1">
    <location>
        <begin position="62"/>
        <end position="76"/>
    </location>
</feature>
<reference evidence="2 3" key="1">
    <citation type="submission" date="2014-04" db="EMBL/GenBank/DDBJ databases">
        <authorList>
            <consortium name="DOE Joint Genome Institute"/>
            <person name="Kuo A."/>
            <person name="Gay G."/>
            <person name="Dore J."/>
            <person name="Kohler A."/>
            <person name="Nagy L.G."/>
            <person name="Floudas D."/>
            <person name="Copeland A."/>
            <person name="Barry K.W."/>
            <person name="Cichocki N."/>
            <person name="Veneault-Fourrey C."/>
            <person name="LaButti K."/>
            <person name="Lindquist E.A."/>
            <person name="Lipzen A."/>
            <person name="Lundell T."/>
            <person name="Morin E."/>
            <person name="Murat C."/>
            <person name="Sun H."/>
            <person name="Tunlid A."/>
            <person name="Henrissat B."/>
            <person name="Grigoriev I.V."/>
            <person name="Hibbett D.S."/>
            <person name="Martin F."/>
            <person name="Nordberg H.P."/>
            <person name="Cantor M.N."/>
            <person name="Hua S.X."/>
        </authorList>
    </citation>
    <scope>NUCLEOTIDE SEQUENCE [LARGE SCALE GENOMIC DNA]</scope>
    <source>
        <strain evidence="3">h7</strain>
    </source>
</reference>
<feature type="compositionally biased region" description="Basic and acidic residues" evidence="1">
    <location>
        <begin position="146"/>
        <end position="157"/>
    </location>
</feature>
<feature type="compositionally biased region" description="Polar residues" evidence="1">
    <location>
        <begin position="1"/>
        <end position="10"/>
    </location>
</feature>
<dbReference type="EMBL" id="KN831779">
    <property type="protein sequence ID" value="KIM41947.1"/>
    <property type="molecule type" value="Genomic_DNA"/>
</dbReference>
<organism evidence="2 3">
    <name type="scientific">Hebeloma cylindrosporum</name>
    <dbReference type="NCBI Taxonomy" id="76867"/>
    <lineage>
        <taxon>Eukaryota</taxon>
        <taxon>Fungi</taxon>
        <taxon>Dikarya</taxon>
        <taxon>Basidiomycota</taxon>
        <taxon>Agaricomycotina</taxon>
        <taxon>Agaricomycetes</taxon>
        <taxon>Agaricomycetidae</taxon>
        <taxon>Agaricales</taxon>
        <taxon>Agaricineae</taxon>
        <taxon>Hymenogastraceae</taxon>
        <taxon>Hebeloma</taxon>
    </lineage>
</organism>
<feature type="region of interest" description="Disordered" evidence="1">
    <location>
        <begin position="1"/>
        <end position="157"/>
    </location>
</feature>
<evidence type="ECO:0000313" key="3">
    <source>
        <dbReference type="Proteomes" id="UP000053424"/>
    </source>
</evidence>
<evidence type="ECO:0008006" key="4">
    <source>
        <dbReference type="Google" id="ProtNLM"/>
    </source>
</evidence>
<dbReference type="HOGENOM" id="CLU_117766_0_0_1"/>
<protein>
    <recommendedName>
        <fullName evidence="4">CsbD-like domain-containing protein</fullName>
    </recommendedName>
</protein>
<reference evidence="3" key="2">
    <citation type="submission" date="2015-01" db="EMBL/GenBank/DDBJ databases">
        <title>Evolutionary Origins and Diversification of the Mycorrhizal Mutualists.</title>
        <authorList>
            <consortium name="DOE Joint Genome Institute"/>
            <consortium name="Mycorrhizal Genomics Consortium"/>
            <person name="Kohler A."/>
            <person name="Kuo A."/>
            <person name="Nagy L.G."/>
            <person name="Floudas D."/>
            <person name="Copeland A."/>
            <person name="Barry K.W."/>
            <person name="Cichocki N."/>
            <person name="Veneault-Fourrey C."/>
            <person name="LaButti K."/>
            <person name="Lindquist E.A."/>
            <person name="Lipzen A."/>
            <person name="Lundell T."/>
            <person name="Morin E."/>
            <person name="Murat C."/>
            <person name="Riley R."/>
            <person name="Ohm R."/>
            <person name="Sun H."/>
            <person name="Tunlid A."/>
            <person name="Henrissat B."/>
            <person name="Grigoriev I.V."/>
            <person name="Hibbett D.S."/>
            <person name="Martin F."/>
        </authorList>
    </citation>
    <scope>NUCLEOTIDE SEQUENCE [LARGE SCALE GENOMIC DNA]</scope>
    <source>
        <strain evidence="3">h7</strain>
    </source>
</reference>
<accession>A0A0C2YLP3</accession>
<proteinExistence type="predicted"/>
<feature type="compositionally biased region" description="Basic and acidic residues" evidence="1">
    <location>
        <begin position="110"/>
        <end position="119"/>
    </location>
</feature>
<evidence type="ECO:0000256" key="1">
    <source>
        <dbReference type="SAM" id="MobiDB-lite"/>
    </source>
</evidence>
<dbReference type="AlphaFoldDB" id="A0A0C2YLP3"/>
<dbReference type="Proteomes" id="UP000053424">
    <property type="component" value="Unassembled WGS sequence"/>
</dbReference>
<evidence type="ECO:0000313" key="2">
    <source>
        <dbReference type="EMBL" id="KIM41947.1"/>
    </source>
</evidence>
<name>A0A0C2YLP3_HEBCY</name>
<feature type="compositionally biased region" description="Polar residues" evidence="1">
    <location>
        <begin position="83"/>
        <end position="96"/>
    </location>
</feature>
<feature type="non-terminal residue" evidence="2">
    <location>
        <position position="157"/>
    </location>
</feature>
<keyword evidence="3" id="KW-1185">Reference proteome</keyword>
<sequence length="157" mass="16468">MSAPVSNQPLEGSIGHHHVHNPNEPLPGSRGAAPTVDYSPETIARTTLPPSEVGDTQDFHPHHSSTHYQHAPHHHPGHAEAGVTSTGPDTSSTRPSGNVHGQPAIQPTGSDDHSTRSDNKPSVGDKIVGKATELAGKAIRSPGLQEKGELRAQGEKK</sequence>
<gene>
    <name evidence="2" type="ORF">M413DRAFT_445146</name>
</gene>